<dbReference type="InterPro" id="IPR002104">
    <property type="entry name" value="Integrase_catalytic"/>
</dbReference>
<dbReference type="SUPFAM" id="SSF56349">
    <property type="entry name" value="DNA breaking-rejoining enzymes"/>
    <property type="match status" value="1"/>
</dbReference>
<sequence>MFVLIPKDVESILKAIDGEPAYMPIFLSAFLGLRRGEALGLKWEEIDMDNGVVFVRRNIVSVKGKTV</sequence>
<evidence type="ECO:0000313" key="4">
    <source>
        <dbReference type="Proteomes" id="UP000604066"/>
    </source>
</evidence>
<proteinExistence type="predicted"/>
<name>A0ABX2RDC8_9THEO</name>
<evidence type="ECO:0000259" key="2">
    <source>
        <dbReference type="PROSITE" id="PS51898"/>
    </source>
</evidence>
<dbReference type="Proteomes" id="UP000604066">
    <property type="component" value="Unassembled WGS sequence"/>
</dbReference>
<dbReference type="EMBL" id="JACCBS010000003">
    <property type="protein sequence ID" value="NYE58063.1"/>
    <property type="molecule type" value="Genomic_DNA"/>
</dbReference>
<comment type="caution">
    <text evidence="3">The sequence shown here is derived from an EMBL/GenBank/DDBJ whole genome shotgun (WGS) entry which is preliminary data.</text>
</comment>
<reference evidence="3 4" key="1">
    <citation type="submission" date="2020-07" db="EMBL/GenBank/DDBJ databases">
        <title>Genomic Encyclopedia of Type Strains, Phase III (KMG-III): the genomes of soil and plant-associated and newly described type strains.</title>
        <authorList>
            <person name="Whitman W."/>
        </authorList>
    </citation>
    <scope>NUCLEOTIDE SEQUENCE [LARGE SCALE GENOMIC DNA]</scope>
    <source>
        <strain evidence="3 4">DSM 11255</strain>
    </source>
</reference>
<keyword evidence="4" id="KW-1185">Reference proteome</keyword>
<organism evidence="3 4">
    <name type="scientific">Carboxydothermus ferrireducens DSM 11255</name>
    <dbReference type="NCBI Taxonomy" id="1119529"/>
    <lineage>
        <taxon>Bacteria</taxon>
        <taxon>Bacillati</taxon>
        <taxon>Bacillota</taxon>
        <taxon>Clostridia</taxon>
        <taxon>Thermoanaerobacterales</taxon>
        <taxon>Thermoanaerobacteraceae</taxon>
        <taxon>Carboxydothermus</taxon>
    </lineage>
</organism>
<evidence type="ECO:0000313" key="3">
    <source>
        <dbReference type="EMBL" id="NYE58063.1"/>
    </source>
</evidence>
<protein>
    <submittedName>
        <fullName evidence="3">Integrase</fullName>
    </submittedName>
</protein>
<keyword evidence="1" id="KW-0233">DNA recombination</keyword>
<dbReference type="InterPro" id="IPR013762">
    <property type="entry name" value="Integrase-like_cat_sf"/>
</dbReference>
<dbReference type="Gene3D" id="1.10.443.10">
    <property type="entry name" value="Intergrase catalytic core"/>
    <property type="match status" value="1"/>
</dbReference>
<gene>
    <name evidence="3" type="ORF">HDG70_001814</name>
</gene>
<evidence type="ECO:0000256" key="1">
    <source>
        <dbReference type="ARBA" id="ARBA00023172"/>
    </source>
</evidence>
<dbReference type="InterPro" id="IPR011010">
    <property type="entry name" value="DNA_brk_join_enz"/>
</dbReference>
<feature type="domain" description="Tyr recombinase" evidence="2">
    <location>
        <begin position="1"/>
        <end position="67"/>
    </location>
</feature>
<dbReference type="RefSeq" id="WP_028052696.1">
    <property type="nucleotide sequence ID" value="NZ_ATYG01000026.1"/>
</dbReference>
<accession>A0ABX2RDC8</accession>
<dbReference type="PROSITE" id="PS51898">
    <property type="entry name" value="TYR_RECOMBINASE"/>
    <property type="match status" value="1"/>
</dbReference>